<evidence type="ECO:0000313" key="1">
    <source>
        <dbReference type="EMBL" id="MBA2875568.1"/>
    </source>
</evidence>
<sequence>MNIEQAEEIFNDYGYASLFQHIRYPLMISEAFNDITPDVLSHFLDVYSFETAEVLSFEEFIYHLLIFKKIYMNNELPFV</sequence>
<dbReference type="RefSeq" id="WP_181556368.1">
    <property type="nucleotide sequence ID" value="NZ_JACDUT010000007.1"/>
</dbReference>
<name>A0A7V9Z7Q0_9BACL</name>
<proteinExistence type="predicted"/>
<protein>
    <submittedName>
        <fullName evidence="1">Uncharacterized protein</fullName>
    </submittedName>
</protein>
<accession>A0A7V9Z7Q0</accession>
<reference evidence="1 2" key="1">
    <citation type="submission" date="2020-07" db="EMBL/GenBank/DDBJ databases">
        <title>Genomic Encyclopedia of Type Strains, Phase IV (KMG-IV): sequencing the most valuable type-strain genomes for metagenomic binning, comparative biology and taxonomic classification.</title>
        <authorList>
            <person name="Goeker M."/>
        </authorList>
    </citation>
    <scope>NUCLEOTIDE SEQUENCE [LARGE SCALE GENOMIC DNA]</scope>
    <source>
        <strain evidence="1 2">DSM 15730</strain>
    </source>
</reference>
<evidence type="ECO:0000313" key="2">
    <source>
        <dbReference type="Proteomes" id="UP000523087"/>
    </source>
</evidence>
<gene>
    <name evidence="1" type="ORF">HNR31_002358</name>
</gene>
<dbReference type="EMBL" id="JACDUT010000007">
    <property type="protein sequence ID" value="MBA2875568.1"/>
    <property type="molecule type" value="Genomic_DNA"/>
</dbReference>
<comment type="caution">
    <text evidence="1">The sequence shown here is derived from an EMBL/GenBank/DDBJ whole genome shotgun (WGS) entry which is preliminary data.</text>
</comment>
<keyword evidence="2" id="KW-1185">Reference proteome</keyword>
<organism evidence="1 2">
    <name type="scientific">Thermaerobacillus caldiproteolyticus</name>
    <dbReference type="NCBI Taxonomy" id="247480"/>
    <lineage>
        <taxon>Bacteria</taxon>
        <taxon>Bacillati</taxon>
        <taxon>Bacillota</taxon>
        <taxon>Bacilli</taxon>
        <taxon>Bacillales</taxon>
        <taxon>Anoxybacillaceae</taxon>
        <taxon>Thermaerobacillus</taxon>
    </lineage>
</organism>
<dbReference type="Proteomes" id="UP000523087">
    <property type="component" value="Unassembled WGS sequence"/>
</dbReference>
<dbReference type="AlphaFoldDB" id="A0A7V9Z7Q0"/>